<dbReference type="GO" id="GO:0030170">
    <property type="term" value="F:pyridoxal phosphate binding"/>
    <property type="evidence" value="ECO:0007669"/>
    <property type="project" value="InterPro"/>
</dbReference>
<dbReference type="eggNOG" id="KOG0258">
    <property type="taxonomic scope" value="Eukaryota"/>
</dbReference>
<dbReference type="EMBL" id="GL832971">
    <property type="protein sequence ID" value="EGD75245.1"/>
    <property type="molecule type" value="Genomic_DNA"/>
</dbReference>
<gene>
    <name evidence="8" type="ORF">PTSG_06899</name>
</gene>
<dbReference type="FunFam" id="3.40.640.10:FF:000012">
    <property type="entry name" value="alanine aminotransferase 2"/>
    <property type="match status" value="1"/>
</dbReference>
<dbReference type="KEGG" id="sre:PTSG_06899"/>
<dbReference type="InterPro" id="IPR015424">
    <property type="entry name" value="PyrdxlP-dep_Trfase"/>
</dbReference>
<dbReference type="OMA" id="FGFECPP"/>
<comment type="subunit">
    <text evidence="2">Homodimer.</text>
</comment>
<evidence type="ECO:0000256" key="2">
    <source>
        <dbReference type="ARBA" id="ARBA00011738"/>
    </source>
</evidence>
<evidence type="ECO:0000256" key="3">
    <source>
        <dbReference type="ARBA" id="ARBA00022576"/>
    </source>
</evidence>
<dbReference type="GO" id="GO:0042853">
    <property type="term" value="P:L-alanine catabolic process"/>
    <property type="evidence" value="ECO:0007669"/>
    <property type="project" value="UniProtKB-UniPathway"/>
</dbReference>
<accession>F2UF45</accession>
<dbReference type="PANTHER" id="PTHR11751:SF29">
    <property type="entry name" value="ALANINE TRANSAMINASE"/>
    <property type="match status" value="1"/>
</dbReference>
<dbReference type="FunFam" id="1.10.287.1970:FF:000001">
    <property type="entry name" value="Alanine aminotransferase 2"/>
    <property type="match status" value="1"/>
</dbReference>
<dbReference type="AlphaFoldDB" id="F2UF45"/>
<comment type="cofactor">
    <cofactor evidence="1">
        <name>pyridoxal 5'-phosphate</name>
        <dbReference type="ChEBI" id="CHEBI:597326"/>
    </cofactor>
</comment>
<name>F2UF45_SALR5</name>
<evidence type="ECO:0000259" key="7">
    <source>
        <dbReference type="Pfam" id="PF00155"/>
    </source>
</evidence>
<keyword evidence="4 8" id="KW-0808">Transferase</keyword>
<dbReference type="RefSeq" id="XP_004992298.1">
    <property type="nucleotide sequence ID" value="XM_004992241.1"/>
</dbReference>
<dbReference type="InterPro" id="IPR015422">
    <property type="entry name" value="PyrdxlP-dep_Trfase_small"/>
</dbReference>
<comment type="similarity">
    <text evidence="6">Belongs to the class-I pyridoxal-phosphate-dependent aminotransferase family. Alanine aminotransferase subfamily.</text>
</comment>
<protein>
    <submittedName>
        <fullName evidence="8">Alanine aminotransferase</fullName>
    </submittedName>
</protein>
<dbReference type="FunFam" id="3.90.1150.10:FF:000010">
    <property type="entry name" value="Alanine aminotransferase 2"/>
    <property type="match status" value="1"/>
</dbReference>
<proteinExistence type="inferred from homology"/>
<dbReference type="InterPro" id="IPR045088">
    <property type="entry name" value="ALAT1/2-like"/>
</dbReference>
<dbReference type="Gene3D" id="1.10.287.1970">
    <property type="match status" value="1"/>
</dbReference>
<dbReference type="OrthoDB" id="1732682at2759"/>
<evidence type="ECO:0000256" key="6">
    <source>
        <dbReference type="ARBA" id="ARBA00025785"/>
    </source>
</evidence>
<dbReference type="InterPro" id="IPR004839">
    <property type="entry name" value="Aminotransferase_I/II_large"/>
</dbReference>
<keyword evidence="5" id="KW-0663">Pyridoxal phosphate</keyword>
<dbReference type="GeneID" id="16072858"/>
<dbReference type="PRINTS" id="PR00753">
    <property type="entry name" value="ACCSYNTHASE"/>
</dbReference>
<feature type="domain" description="Aminotransferase class I/classII large" evidence="7">
    <location>
        <begin position="88"/>
        <end position="461"/>
    </location>
</feature>
<dbReference type="SUPFAM" id="SSF53383">
    <property type="entry name" value="PLP-dependent transferases"/>
    <property type="match status" value="1"/>
</dbReference>
<dbReference type="InterPro" id="IPR015421">
    <property type="entry name" value="PyrdxlP-dep_Trfase_major"/>
</dbReference>
<keyword evidence="3 8" id="KW-0032">Aminotransferase</keyword>
<evidence type="ECO:0000256" key="5">
    <source>
        <dbReference type="ARBA" id="ARBA00022898"/>
    </source>
</evidence>
<organism evidence="9">
    <name type="scientific">Salpingoeca rosetta (strain ATCC 50818 / BSB-021)</name>
    <dbReference type="NCBI Taxonomy" id="946362"/>
    <lineage>
        <taxon>Eukaryota</taxon>
        <taxon>Choanoflagellata</taxon>
        <taxon>Craspedida</taxon>
        <taxon>Salpingoecidae</taxon>
        <taxon>Salpingoeca</taxon>
    </lineage>
</organism>
<dbReference type="STRING" id="946362.F2UF45"/>
<sequence length="481" mass="53055">MTDPRPDAVLHPEGRINQFVIASHYAVRGTIYIEAQKRKASGKEVIFTNIGNPQSLGQKPITFPRQVISLVTCPQLLEHPDVGKLFPEDAIARAKKYLDNLPGGSGAYQDSRGNMYVRQEVADFIARRDGHPANPEHIFLSDGASPAIQRCLNMLIRDQKDGILLPTPQYPLYSASVALLGGVILGYGLQEEQGWSLSIDNLNEVVADAKERGLTVRALVVINPGNPTGQVLSRENMEEIARWAAVNRVVLLADEVYQTNVYGSRPFISFKKVVTEMGDEGKNVELISFHTVSKGVFGECGRRGGYLEATNIHPGALDQLYKVFSIGLSSNVDGQLMMGLMCNPPKPGDASYEQYEQECDAIFQSLKRRAEMISNAFNALPGVSCQNVEGALYAFPRVRLPEAAVKEAEKKDMGPDLFYCLELLHATGICAVPGSGFGQEEGTFHFRTTILPAEEQMPRVIDLFTSFHKDFLQRFGMPSKM</sequence>
<dbReference type="CDD" id="cd00609">
    <property type="entry name" value="AAT_like"/>
    <property type="match status" value="1"/>
</dbReference>
<evidence type="ECO:0000313" key="9">
    <source>
        <dbReference type="Proteomes" id="UP000007799"/>
    </source>
</evidence>
<reference evidence="8" key="1">
    <citation type="submission" date="2009-08" db="EMBL/GenBank/DDBJ databases">
        <title>Annotation of Salpingoeca rosetta.</title>
        <authorList>
            <consortium name="The Broad Institute Genome Sequencing Platform"/>
            <person name="Russ C."/>
            <person name="Cuomo C."/>
            <person name="Burger G."/>
            <person name="Gray M.W."/>
            <person name="Holland P.W.H."/>
            <person name="King N."/>
            <person name="Lang F.B.F."/>
            <person name="Roger A.J."/>
            <person name="Ruiz-Trillo I."/>
            <person name="Young S.K."/>
            <person name="Zeng Q."/>
            <person name="Gargeya S."/>
            <person name="Alvarado L."/>
            <person name="Berlin A."/>
            <person name="Chapman S.B."/>
            <person name="Chen Z."/>
            <person name="Freedman E."/>
            <person name="Gellesch M."/>
            <person name="Goldberg J."/>
            <person name="Griggs A."/>
            <person name="Gujja S."/>
            <person name="Heilman E."/>
            <person name="Heiman D."/>
            <person name="Howarth C."/>
            <person name="Mehta T."/>
            <person name="Neiman D."/>
            <person name="Pearson M."/>
            <person name="Roberts A."/>
            <person name="Saif S."/>
            <person name="Shea T."/>
            <person name="Shenoy N."/>
            <person name="Sisk P."/>
            <person name="Stolte C."/>
            <person name="Sykes S."/>
            <person name="White J."/>
            <person name="Yandava C."/>
            <person name="Haas B."/>
            <person name="Nusbaum C."/>
            <person name="Birren B."/>
        </authorList>
    </citation>
    <scope>NUCLEOTIDE SEQUENCE [LARGE SCALE GENOMIC DNA]</scope>
    <source>
        <strain evidence="8">ATCC 50818</strain>
    </source>
</reference>
<dbReference type="Gene3D" id="3.40.640.10">
    <property type="entry name" value="Type I PLP-dependent aspartate aminotransferase-like (Major domain)"/>
    <property type="match status" value="1"/>
</dbReference>
<evidence type="ECO:0000313" key="8">
    <source>
        <dbReference type="EMBL" id="EGD75245.1"/>
    </source>
</evidence>
<dbReference type="Proteomes" id="UP000007799">
    <property type="component" value="Unassembled WGS sequence"/>
</dbReference>
<keyword evidence="9" id="KW-1185">Reference proteome</keyword>
<dbReference type="Pfam" id="PF00155">
    <property type="entry name" value="Aminotran_1_2"/>
    <property type="match status" value="1"/>
</dbReference>
<dbReference type="UniPathway" id="UPA00528">
    <property type="reaction ID" value="UER00586"/>
</dbReference>
<dbReference type="GO" id="GO:0008483">
    <property type="term" value="F:transaminase activity"/>
    <property type="evidence" value="ECO:0007669"/>
    <property type="project" value="UniProtKB-KW"/>
</dbReference>
<dbReference type="Gene3D" id="3.90.1150.10">
    <property type="entry name" value="Aspartate Aminotransferase, domain 1"/>
    <property type="match status" value="1"/>
</dbReference>
<evidence type="ECO:0000256" key="4">
    <source>
        <dbReference type="ARBA" id="ARBA00022679"/>
    </source>
</evidence>
<evidence type="ECO:0000256" key="1">
    <source>
        <dbReference type="ARBA" id="ARBA00001933"/>
    </source>
</evidence>
<dbReference type="PANTHER" id="PTHR11751">
    <property type="entry name" value="ALANINE AMINOTRANSFERASE"/>
    <property type="match status" value="1"/>
</dbReference>
<dbReference type="InParanoid" id="F2UF45"/>